<feature type="domain" description="ABM" evidence="1">
    <location>
        <begin position="1"/>
        <end position="89"/>
    </location>
</feature>
<sequence>MIVLNRFQVAAEQVDSFANQARAAVDVLSSREGFVSADLGRNLDDPELWTITTRWRDVGSYRRALQGYESKVTVVPLLSLAIDEPSAYDDVDLVGQNFPRRA</sequence>
<name>A0A6J4NWA7_9ACTN</name>
<dbReference type="SUPFAM" id="SSF54909">
    <property type="entry name" value="Dimeric alpha+beta barrel"/>
    <property type="match status" value="1"/>
</dbReference>
<reference evidence="2" key="1">
    <citation type="submission" date="2020-02" db="EMBL/GenBank/DDBJ databases">
        <authorList>
            <person name="Meier V. D."/>
        </authorList>
    </citation>
    <scope>NUCLEOTIDE SEQUENCE</scope>
    <source>
        <strain evidence="2">AVDCRST_MAG75</strain>
    </source>
</reference>
<dbReference type="Gene3D" id="3.30.70.100">
    <property type="match status" value="1"/>
</dbReference>
<protein>
    <recommendedName>
        <fullName evidence="1">ABM domain-containing protein</fullName>
    </recommendedName>
</protein>
<evidence type="ECO:0000313" key="2">
    <source>
        <dbReference type="EMBL" id="CAA9399059.1"/>
    </source>
</evidence>
<accession>A0A6J4NWA7</accession>
<dbReference type="InterPro" id="IPR007138">
    <property type="entry name" value="ABM_dom"/>
</dbReference>
<dbReference type="PROSITE" id="PS51725">
    <property type="entry name" value="ABM"/>
    <property type="match status" value="1"/>
</dbReference>
<dbReference type="AlphaFoldDB" id="A0A6J4NWA7"/>
<evidence type="ECO:0000259" key="1">
    <source>
        <dbReference type="PROSITE" id="PS51725"/>
    </source>
</evidence>
<proteinExistence type="predicted"/>
<dbReference type="EMBL" id="CADCUO010000128">
    <property type="protein sequence ID" value="CAA9399059.1"/>
    <property type="molecule type" value="Genomic_DNA"/>
</dbReference>
<gene>
    <name evidence="2" type="ORF">AVDCRST_MAG75-2001</name>
</gene>
<dbReference type="InterPro" id="IPR011008">
    <property type="entry name" value="Dimeric_a/b-barrel"/>
</dbReference>
<dbReference type="Pfam" id="PF03992">
    <property type="entry name" value="ABM"/>
    <property type="match status" value="1"/>
</dbReference>
<organism evidence="2">
    <name type="scientific">uncultured Propionibacteriaceae bacterium</name>
    <dbReference type="NCBI Taxonomy" id="257457"/>
    <lineage>
        <taxon>Bacteria</taxon>
        <taxon>Bacillati</taxon>
        <taxon>Actinomycetota</taxon>
        <taxon>Actinomycetes</taxon>
        <taxon>Propionibacteriales</taxon>
        <taxon>Propionibacteriaceae</taxon>
        <taxon>environmental samples</taxon>
    </lineage>
</organism>